<dbReference type="RefSeq" id="WP_150000755.1">
    <property type="nucleotide sequence ID" value="NZ_BKCL01000006.1"/>
</dbReference>
<proteinExistence type="predicted"/>
<reference evidence="3 4" key="1">
    <citation type="submission" date="2019-09" db="EMBL/GenBank/DDBJ databases">
        <title>NBRP : Genome information of microbial organism related human and environment.</title>
        <authorList>
            <person name="Hattori M."/>
            <person name="Oshima K."/>
            <person name="Inaba H."/>
            <person name="Suda W."/>
            <person name="Sakamoto M."/>
            <person name="Iino T."/>
            <person name="Kitahara M."/>
            <person name="Oshida Y."/>
            <person name="Iida T."/>
            <person name="Kudo T."/>
            <person name="Itoh T."/>
            <person name="Ohkuma M."/>
        </authorList>
    </citation>
    <scope>NUCLEOTIDE SEQUENCE [LARGE SCALE GENOMIC DNA]</scope>
    <source>
        <strain evidence="1 3">Hi-2</strain>
        <strain evidence="2 4">Mie-1</strain>
    </source>
</reference>
<dbReference type="AlphaFoldDB" id="A0A5A7MUC6"/>
<name>A0A5A7MUC6_9PROT</name>
<dbReference type="EMBL" id="BKCM01000004">
    <property type="protein sequence ID" value="GER00351.1"/>
    <property type="molecule type" value="Genomic_DNA"/>
</dbReference>
<dbReference type="Proteomes" id="UP000322084">
    <property type="component" value="Unassembled WGS sequence"/>
</dbReference>
<dbReference type="Proteomes" id="UP000325187">
    <property type="component" value="Unassembled WGS sequence"/>
</dbReference>
<evidence type="ECO:0000313" key="4">
    <source>
        <dbReference type="Proteomes" id="UP000325187"/>
    </source>
</evidence>
<dbReference type="EMBL" id="BKCL01000006">
    <property type="protein sequence ID" value="GEQ98459.1"/>
    <property type="molecule type" value="Genomic_DNA"/>
</dbReference>
<gene>
    <name evidence="1" type="ORF">JCM17844_20960</name>
    <name evidence="2" type="ORF">JCM17845_09740</name>
</gene>
<evidence type="ECO:0000313" key="2">
    <source>
        <dbReference type="EMBL" id="GER00351.1"/>
    </source>
</evidence>
<keyword evidence="4" id="KW-1185">Reference proteome</keyword>
<comment type="caution">
    <text evidence="1">The sequence shown here is derived from an EMBL/GenBank/DDBJ whole genome shotgun (WGS) entry which is preliminary data.</text>
</comment>
<accession>A0A5A7MWB3</accession>
<accession>A0A5A7MUC6</accession>
<protein>
    <submittedName>
        <fullName evidence="1">Uncharacterized protein</fullName>
    </submittedName>
</protein>
<evidence type="ECO:0000313" key="1">
    <source>
        <dbReference type="EMBL" id="GEQ98459.1"/>
    </source>
</evidence>
<organism evidence="1 3">
    <name type="scientific">Iodidimonas gelatinilytica</name>
    <dbReference type="NCBI Taxonomy" id="1236966"/>
    <lineage>
        <taxon>Bacteria</taxon>
        <taxon>Pseudomonadati</taxon>
        <taxon>Pseudomonadota</taxon>
        <taxon>Alphaproteobacteria</taxon>
        <taxon>Iodidimonadales</taxon>
        <taxon>Iodidimonadaceae</taxon>
        <taxon>Iodidimonas</taxon>
    </lineage>
</organism>
<sequence length="196" mass="20607">MRHARTLGSMARPLQSGLVVGLMLFAAIPLNGQAEDDPFAALTPMGDEELEEARGGMRLGAFDIALGFAISSLVDGQPVAISNFSLNDNGQFVPVLASRIQAINEGAPVVVGADRIVIGSDGVNIARLNGSGQTDEASSLPLGTRIIENTLDGVGIVQVFELTVVMENMQEVSRTGRLSMQLGDIARRAAMEQMGN</sequence>
<evidence type="ECO:0000313" key="3">
    <source>
        <dbReference type="Proteomes" id="UP000322084"/>
    </source>
</evidence>